<dbReference type="CDD" id="cd00854">
    <property type="entry name" value="NagA"/>
    <property type="match status" value="1"/>
</dbReference>
<reference evidence="10 11" key="1">
    <citation type="submission" date="2019-12" db="EMBL/GenBank/DDBJ databases">
        <title>Lactobacillus hilgardii FLUB.</title>
        <authorList>
            <person name="Gustaw K."/>
        </authorList>
    </citation>
    <scope>NUCLEOTIDE SEQUENCE [LARGE SCALE GENOMIC DNA]</scope>
    <source>
        <strain evidence="10 11">FLUB</strain>
    </source>
</reference>
<dbReference type="InterPro" id="IPR011059">
    <property type="entry name" value="Metal-dep_hydrolase_composite"/>
</dbReference>
<dbReference type="EC" id="3.5.1.25" evidence="10"/>
<feature type="binding site" evidence="7">
    <location>
        <position position="246"/>
    </location>
    <ligand>
        <name>substrate</name>
    </ligand>
</feature>
<dbReference type="RefSeq" id="WP_003554761.1">
    <property type="nucleotide sequence ID" value="NZ_CABKOL010000102.1"/>
</dbReference>
<dbReference type="NCBIfam" id="TIGR00221">
    <property type="entry name" value="nagA"/>
    <property type="match status" value="1"/>
</dbReference>
<dbReference type="Gene3D" id="3.20.20.140">
    <property type="entry name" value="Metal-dependent hydrolases"/>
    <property type="match status" value="1"/>
</dbReference>
<gene>
    <name evidence="10" type="primary">nagA</name>
    <name evidence="10" type="ORF">GQR93_09620</name>
</gene>
<dbReference type="EMBL" id="CP047121">
    <property type="protein sequence ID" value="QHB52434.1"/>
    <property type="molecule type" value="Genomic_DNA"/>
</dbReference>
<feature type="binding site" evidence="8">
    <location>
        <position position="194"/>
    </location>
    <ligand>
        <name>Zn(2+)</name>
        <dbReference type="ChEBI" id="CHEBI:29105"/>
    </ligand>
</feature>
<evidence type="ECO:0000256" key="2">
    <source>
        <dbReference type="ARBA" id="ARBA00022723"/>
    </source>
</evidence>
<dbReference type="Pfam" id="PF01979">
    <property type="entry name" value="Amidohydro_1"/>
    <property type="match status" value="1"/>
</dbReference>
<sequence>MSKVLTNGHIYAGRREIKCGFIRFSDKVNAIGSMQDFHLQRDDDVNDLKGKLVVPGFIDVHVHGGYGIDSMTGDSSHISQMVSKMKSEGVTALLLTTMTQSPSKISHAMETIREAALINPVIVGIHLEGPFVSKKFNGAQPIDQIQSVNVSDLSRWNQLSGGLVRLITYAPEINDHRSLEAYCNAHQIRISVGHSDATYKTLQQCQVDHITHLFNAQRGLHQREPGVVGFSMLSDMPVELICDGYHVVSPVVKLAYRIIGSDRLELVTDAMEAKGMVDGDYQLGGQHVLVTKNRAILGNGKLAGSVLKFDQAFRNVIQFTGCSIGDAVKMSSTNQAKEFNLKGKGSLEIGSDADINVFDNQLDLMATYSYGK</sequence>
<dbReference type="PANTHER" id="PTHR11113">
    <property type="entry name" value="N-ACETYLGLUCOSAMINE-6-PHOSPHATE DEACETYLASE"/>
    <property type="match status" value="1"/>
</dbReference>
<feature type="binding site" evidence="7">
    <location>
        <position position="223"/>
    </location>
    <ligand>
        <name>substrate</name>
    </ligand>
</feature>
<comment type="cofactor">
    <cofactor evidence="8">
        <name>a divalent metal cation</name>
        <dbReference type="ChEBI" id="CHEBI:60240"/>
    </cofactor>
    <text evidence="8">Binds 1 divalent metal cation per subunit.</text>
</comment>
<dbReference type="SMR" id="A0A6P1EER3"/>
<protein>
    <submittedName>
        <fullName evidence="10">N-acetylglucosamine-6-phosphate deacetylase</fullName>
        <ecNumber evidence="10">3.5.1.25</ecNumber>
    </submittedName>
</protein>
<comment type="similarity">
    <text evidence="1 5">Belongs to the metallo-dependent hydrolases superfamily. NagA family.</text>
</comment>
<evidence type="ECO:0000313" key="10">
    <source>
        <dbReference type="EMBL" id="QHB52434.1"/>
    </source>
</evidence>
<dbReference type="PANTHER" id="PTHR11113:SF14">
    <property type="entry name" value="N-ACETYLGLUCOSAMINE-6-PHOSPHATE DEACETYLASE"/>
    <property type="match status" value="1"/>
</dbReference>
<evidence type="ECO:0000256" key="5">
    <source>
        <dbReference type="PIRNR" id="PIRNR038994"/>
    </source>
</evidence>
<dbReference type="InterPro" id="IPR003764">
    <property type="entry name" value="GlcNAc_6-P_deAcase"/>
</dbReference>
<dbReference type="Proteomes" id="UP000465035">
    <property type="component" value="Chromosome"/>
</dbReference>
<evidence type="ECO:0000256" key="6">
    <source>
        <dbReference type="PIRSR" id="PIRSR038994-1"/>
    </source>
</evidence>
<dbReference type="InterPro" id="IPR032466">
    <property type="entry name" value="Metal_Hydrolase"/>
</dbReference>
<dbReference type="GO" id="GO:0006046">
    <property type="term" value="P:N-acetylglucosamine catabolic process"/>
    <property type="evidence" value="ECO:0007669"/>
    <property type="project" value="TreeGrafter"/>
</dbReference>
<evidence type="ECO:0000313" key="11">
    <source>
        <dbReference type="Proteomes" id="UP000465035"/>
    </source>
</evidence>
<proteinExistence type="inferred from homology"/>
<organism evidence="10 11">
    <name type="scientific">Lentilactobacillus hilgardii</name>
    <name type="common">Lactobacillus hilgardii</name>
    <dbReference type="NCBI Taxonomy" id="1588"/>
    <lineage>
        <taxon>Bacteria</taxon>
        <taxon>Bacillati</taxon>
        <taxon>Bacillota</taxon>
        <taxon>Bacilli</taxon>
        <taxon>Lactobacillales</taxon>
        <taxon>Lactobacillaceae</taxon>
        <taxon>Lentilactobacillus</taxon>
    </lineage>
</organism>
<feature type="binding site" evidence="8">
    <location>
        <position position="128"/>
    </location>
    <ligand>
        <name>Zn(2+)</name>
        <dbReference type="ChEBI" id="CHEBI:29105"/>
    </ligand>
</feature>
<evidence type="ECO:0000259" key="9">
    <source>
        <dbReference type="Pfam" id="PF01979"/>
    </source>
</evidence>
<keyword evidence="4 5" id="KW-0119">Carbohydrate metabolism</keyword>
<keyword evidence="3 5" id="KW-0378">Hydrolase</keyword>
<feature type="domain" description="Amidohydrolase-related" evidence="9">
    <location>
        <begin position="52"/>
        <end position="363"/>
    </location>
</feature>
<dbReference type="PIRSF" id="PIRSF038994">
    <property type="entry name" value="NagA"/>
    <property type="match status" value="1"/>
</dbReference>
<dbReference type="AlphaFoldDB" id="A0A6P1EER3"/>
<name>A0A6P1EER3_LENHI</name>
<dbReference type="InterPro" id="IPR006680">
    <property type="entry name" value="Amidohydro-rel"/>
</dbReference>
<feature type="binding site" evidence="8">
    <location>
        <position position="212"/>
    </location>
    <ligand>
        <name>Zn(2+)</name>
        <dbReference type="ChEBI" id="CHEBI:29105"/>
    </ligand>
</feature>
<feature type="binding site" evidence="7">
    <location>
        <position position="139"/>
    </location>
    <ligand>
        <name>substrate</name>
    </ligand>
</feature>
<dbReference type="SUPFAM" id="SSF51338">
    <property type="entry name" value="Composite domain of metallo-dependent hydrolases"/>
    <property type="match status" value="1"/>
</dbReference>
<evidence type="ECO:0000256" key="4">
    <source>
        <dbReference type="ARBA" id="ARBA00023277"/>
    </source>
</evidence>
<evidence type="ECO:0000256" key="8">
    <source>
        <dbReference type="PIRSR" id="PIRSR038994-3"/>
    </source>
</evidence>
<evidence type="ECO:0000256" key="7">
    <source>
        <dbReference type="PIRSR" id="PIRSR038994-2"/>
    </source>
</evidence>
<keyword evidence="2 8" id="KW-0479">Metal-binding</keyword>
<feature type="active site" description="Proton donor/acceptor" evidence="6">
    <location>
        <position position="269"/>
    </location>
</feature>
<feature type="binding site" evidence="7">
    <location>
        <begin position="215"/>
        <end position="216"/>
    </location>
    <ligand>
        <name>substrate</name>
    </ligand>
</feature>
<dbReference type="GeneID" id="69058625"/>
<accession>A0A6P1EER3</accession>
<evidence type="ECO:0000256" key="3">
    <source>
        <dbReference type="ARBA" id="ARBA00022801"/>
    </source>
</evidence>
<evidence type="ECO:0000256" key="1">
    <source>
        <dbReference type="ARBA" id="ARBA00010716"/>
    </source>
</evidence>
<dbReference type="Gene3D" id="2.30.40.10">
    <property type="entry name" value="Urease, subunit C, domain 1"/>
    <property type="match status" value="1"/>
</dbReference>
<dbReference type="SUPFAM" id="SSF51556">
    <property type="entry name" value="Metallo-dependent hydrolases"/>
    <property type="match status" value="1"/>
</dbReference>
<dbReference type="GO" id="GO:0046872">
    <property type="term" value="F:metal ion binding"/>
    <property type="evidence" value="ECO:0007669"/>
    <property type="project" value="UniProtKB-KW"/>
</dbReference>
<feature type="binding site" evidence="7">
    <location>
        <begin position="302"/>
        <end position="304"/>
    </location>
    <ligand>
        <name>substrate</name>
    </ligand>
</feature>
<dbReference type="GO" id="GO:0008448">
    <property type="term" value="F:N-acetylglucosamine-6-phosphate deacetylase activity"/>
    <property type="evidence" value="ECO:0007669"/>
    <property type="project" value="UniProtKB-EC"/>
</dbReference>